<dbReference type="Proteomes" id="UP001206925">
    <property type="component" value="Unassembled WGS sequence"/>
</dbReference>
<name>A0AAD5CYT4_AMBAR</name>
<dbReference type="EMBL" id="JAMZMK010006417">
    <property type="protein sequence ID" value="KAI7749046.1"/>
    <property type="molecule type" value="Genomic_DNA"/>
</dbReference>
<proteinExistence type="predicted"/>
<evidence type="ECO:0000313" key="1">
    <source>
        <dbReference type="EMBL" id="KAI7749046.1"/>
    </source>
</evidence>
<sequence length="65" mass="7614">TLSVRTDHGLSWRATTYVRSDAATPLFRLRPYGSVEDSGLQSSPFLFLRCEKRRFRYVLSVQRFD</sequence>
<comment type="caution">
    <text evidence="1">The sequence shown here is derived from an EMBL/GenBank/DDBJ whole genome shotgun (WGS) entry which is preliminary data.</text>
</comment>
<accession>A0AAD5CYT4</accession>
<keyword evidence="2" id="KW-1185">Reference proteome</keyword>
<evidence type="ECO:0000313" key="2">
    <source>
        <dbReference type="Proteomes" id="UP001206925"/>
    </source>
</evidence>
<gene>
    <name evidence="1" type="ORF">M8C21_009952</name>
</gene>
<feature type="non-terminal residue" evidence="1">
    <location>
        <position position="1"/>
    </location>
</feature>
<reference evidence="1" key="1">
    <citation type="submission" date="2022-06" db="EMBL/GenBank/DDBJ databases">
        <title>Uncovering the hologenomic basis of an extraordinary plant invasion.</title>
        <authorList>
            <person name="Bieker V.C."/>
            <person name="Martin M.D."/>
            <person name="Gilbert T."/>
            <person name="Hodgins K."/>
            <person name="Battlay P."/>
            <person name="Petersen B."/>
            <person name="Wilson J."/>
        </authorList>
    </citation>
    <scope>NUCLEOTIDE SEQUENCE</scope>
    <source>
        <strain evidence="1">AA19_3_7</strain>
        <tissue evidence="1">Leaf</tissue>
    </source>
</reference>
<dbReference type="AlphaFoldDB" id="A0AAD5CYT4"/>
<protein>
    <submittedName>
        <fullName evidence="1">Uncharacterized protein</fullName>
    </submittedName>
</protein>
<organism evidence="1 2">
    <name type="scientific">Ambrosia artemisiifolia</name>
    <name type="common">Common ragweed</name>
    <dbReference type="NCBI Taxonomy" id="4212"/>
    <lineage>
        <taxon>Eukaryota</taxon>
        <taxon>Viridiplantae</taxon>
        <taxon>Streptophyta</taxon>
        <taxon>Embryophyta</taxon>
        <taxon>Tracheophyta</taxon>
        <taxon>Spermatophyta</taxon>
        <taxon>Magnoliopsida</taxon>
        <taxon>eudicotyledons</taxon>
        <taxon>Gunneridae</taxon>
        <taxon>Pentapetalae</taxon>
        <taxon>asterids</taxon>
        <taxon>campanulids</taxon>
        <taxon>Asterales</taxon>
        <taxon>Asteraceae</taxon>
        <taxon>Asteroideae</taxon>
        <taxon>Heliantheae alliance</taxon>
        <taxon>Heliantheae</taxon>
        <taxon>Ambrosia</taxon>
    </lineage>
</organism>